<dbReference type="Proteomes" id="UP000224041">
    <property type="component" value="Segment"/>
</dbReference>
<dbReference type="RefSeq" id="YP_010089400.1">
    <property type="nucleotide sequence ID" value="NC_055715.1"/>
</dbReference>
<evidence type="ECO:0000313" key="1">
    <source>
        <dbReference type="EMBL" id="APD20475.1"/>
    </source>
</evidence>
<accession>A0A1J0MH24</accession>
<dbReference type="EMBL" id="KY000080">
    <property type="protein sequence ID" value="APD20475.1"/>
    <property type="molecule type" value="Genomic_DNA"/>
</dbReference>
<sequence>MLRCNNVKTYEVKFKRFIDGKCYDNKERSTRISAPNAYQAVFQHGQTNGVAFPEQDVEDIILDVIEVKCV</sequence>
<dbReference type="GeneID" id="65106868"/>
<proteinExistence type="predicted"/>
<dbReference type="KEGG" id="vg:65106868"/>
<organism evidence="1 2">
    <name type="scientific">Klebsiella phage KPV15</name>
    <dbReference type="NCBI Taxonomy" id="1913572"/>
    <lineage>
        <taxon>Viruses</taxon>
        <taxon>Duplodnaviria</taxon>
        <taxon>Heunggongvirae</taxon>
        <taxon>Uroviricota</taxon>
        <taxon>Caudoviricetes</taxon>
        <taxon>Pantevenvirales</taxon>
        <taxon>Straboviridae</taxon>
        <taxon>Tevenvirinae</taxon>
        <taxon>Jiaodavirus</taxon>
        <taxon>Jiaodavirus kppv15</taxon>
    </lineage>
</organism>
<evidence type="ECO:0000313" key="2">
    <source>
        <dbReference type="Proteomes" id="UP000224041"/>
    </source>
</evidence>
<protein>
    <submittedName>
        <fullName evidence="1">Uncharacterized protein</fullName>
    </submittedName>
</protein>
<keyword evidence="2" id="KW-1185">Reference proteome</keyword>
<reference evidence="1 2" key="1">
    <citation type="submission" date="2016-10" db="EMBL/GenBank/DDBJ databases">
        <title>Antibacterial composition for prophylaxis and treatment of hospital infections (variants), strains of bacteriophages, used for obtaining thereof.</title>
        <authorList>
            <person name="Aleshkin A.V."/>
            <person name="Volozhantsev N.V."/>
            <person name="Verevkin V.V."/>
            <person name="Krasilnikova V.M."/>
            <person name="Myakinina V.P."/>
            <person name="Popova A.V."/>
            <person name="Svetoch E.A."/>
        </authorList>
    </citation>
    <scope>NUCLEOTIDE SEQUENCE [LARGE SCALE GENOMIC DNA]</scope>
    <source>
        <strain evidence="1 2">KPV15</strain>
    </source>
</reference>
<name>A0A1J0MH24_9CAUD</name>